<dbReference type="Pfam" id="PF07681">
    <property type="entry name" value="DoxX"/>
    <property type="match status" value="1"/>
</dbReference>
<comment type="caution">
    <text evidence="6">The sequence shown here is derived from an EMBL/GenBank/DDBJ whole genome shotgun (WGS) entry which is preliminary data.</text>
</comment>
<dbReference type="AlphaFoldDB" id="A0A2H0R611"/>
<gene>
    <name evidence="6" type="ORF">COV30_01065</name>
</gene>
<keyword evidence="4 5" id="KW-0472">Membrane</keyword>
<proteinExistence type="predicted"/>
<dbReference type="InterPro" id="IPR032808">
    <property type="entry name" value="DoxX"/>
</dbReference>
<evidence type="ECO:0000256" key="3">
    <source>
        <dbReference type="ARBA" id="ARBA00022989"/>
    </source>
</evidence>
<evidence type="ECO:0008006" key="8">
    <source>
        <dbReference type="Google" id="ProtNLM"/>
    </source>
</evidence>
<reference evidence="6 7" key="1">
    <citation type="submission" date="2017-09" db="EMBL/GenBank/DDBJ databases">
        <title>Depth-based differentiation of microbial function through sediment-hosted aquifers and enrichment of novel symbionts in the deep terrestrial subsurface.</title>
        <authorList>
            <person name="Probst A.J."/>
            <person name="Ladd B."/>
            <person name="Jarett J.K."/>
            <person name="Geller-Mcgrath D.E."/>
            <person name="Sieber C.M."/>
            <person name="Emerson J.B."/>
            <person name="Anantharaman K."/>
            <person name="Thomas B.C."/>
            <person name="Malmstrom R."/>
            <person name="Stieglmeier M."/>
            <person name="Klingl A."/>
            <person name="Woyke T."/>
            <person name="Ryan C.M."/>
            <person name="Banfield J.F."/>
        </authorList>
    </citation>
    <scope>NUCLEOTIDE SEQUENCE [LARGE SCALE GENOMIC DNA]</scope>
    <source>
        <strain evidence="6">CG10_big_fil_rev_8_21_14_0_10_37_15</strain>
    </source>
</reference>
<organism evidence="6 7">
    <name type="scientific">Candidatus Yanofskybacteria bacterium CG10_big_fil_rev_8_21_14_0_10_37_15</name>
    <dbReference type="NCBI Taxonomy" id="1975097"/>
    <lineage>
        <taxon>Bacteria</taxon>
        <taxon>Candidatus Yanofskyibacteriota</taxon>
    </lineage>
</organism>
<keyword evidence="3 5" id="KW-1133">Transmembrane helix</keyword>
<feature type="transmembrane region" description="Helical" evidence="5">
    <location>
        <begin position="7"/>
        <end position="25"/>
    </location>
</feature>
<evidence type="ECO:0000256" key="1">
    <source>
        <dbReference type="ARBA" id="ARBA00004141"/>
    </source>
</evidence>
<evidence type="ECO:0000313" key="7">
    <source>
        <dbReference type="Proteomes" id="UP000230208"/>
    </source>
</evidence>
<accession>A0A2H0R611</accession>
<evidence type="ECO:0000256" key="4">
    <source>
        <dbReference type="ARBA" id="ARBA00023136"/>
    </source>
</evidence>
<sequence>MFQSFKFSNLALRLSLAAVFLWFGIDKFFNPDYWFNAWVPQSIASIWESIGLRSIDIIYVSAVFEILVGVSLITNIFIFFFSGLSIIFLILVIFFNGFSEVVVRDIGLMGSFLSLMLWPKDRKFF</sequence>
<dbReference type="Proteomes" id="UP000230208">
    <property type="component" value="Unassembled WGS sequence"/>
</dbReference>
<evidence type="ECO:0000256" key="2">
    <source>
        <dbReference type="ARBA" id="ARBA00022692"/>
    </source>
</evidence>
<dbReference type="EMBL" id="PCXP01000015">
    <property type="protein sequence ID" value="PIR41958.1"/>
    <property type="molecule type" value="Genomic_DNA"/>
</dbReference>
<keyword evidence="2 5" id="KW-0812">Transmembrane</keyword>
<evidence type="ECO:0000256" key="5">
    <source>
        <dbReference type="SAM" id="Phobius"/>
    </source>
</evidence>
<comment type="subcellular location">
    <subcellularLocation>
        <location evidence="1">Membrane</location>
        <topology evidence="1">Multi-pass membrane protein</topology>
    </subcellularLocation>
</comment>
<name>A0A2H0R611_9BACT</name>
<evidence type="ECO:0000313" key="6">
    <source>
        <dbReference type="EMBL" id="PIR41958.1"/>
    </source>
</evidence>
<protein>
    <recommendedName>
        <fullName evidence="8">DoxX family protein</fullName>
    </recommendedName>
</protein>
<dbReference type="GO" id="GO:0016020">
    <property type="term" value="C:membrane"/>
    <property type="evidence" value="ECO:0007669"/>
    <property type="project" value="UniProtKB-SubCell"/>
</dbReference>